<keyword evidence="4" id="KW-0418">Kinase</keyword>
<proteinExistence type="inferred from homology"/>
<evidence type="ECO:0000313" key="10">
    <source>
        <dbReference type="EMBL" id="GAI85559.1"/>
    </source>
</evidence>
<sequence length="319" mass="33134">MPGMIPEVVVIGGTYVDMAIRCGQIPSPGQSVIGSALSYTVTGPGPNQAVEAALCGCGVHLISKVGGDPFAQMTKASLSEFNVNTDFVYSAEAKNTGVAVTLVNAEGENAACYYSGANSALQSQDIDAAEQIISKANVCLIHGRLPQEAIAAAISCAKVHGTKVILNPASPIEQQDQESSDLPMEYFSVDILVSNLYEAAVITEHSATGIRTAKLIGSDLVARGVEAAIITMGRRGCMVVDRNGADQIPAFEVKLVDQTGRGDAFAGALAAYYAVKDDVRGAVKFASAAGALACTKFGSTEALPTKAEIIELLQKEDTE</sequence>
<keyword evidence="6" id="KW-0460">Magnesium</keyword>
<dbReference type="CDD" id="cd01174">
    <property type="entry name" value="ribokinase"/>
    <property type="match status" value="1"/>
</dbReference>
<evidence type="ECO:0000256" key="2">
    <source>
        <dbReference type="ARBA" id="ARBA00022723"/>
    </source>
</evidence>
<keyword evidence="7" id="KW-0630">Potassium</keyword>
<dbReference type="Pfam" id="PF00294">
    <property type="entry name" value="PfkB"/>
    <property type="match status" value="1"/>
</dbReference>
<dbReference type="GO" id="GO:0006014">
    <property type="term" value="P:D-ribose metabolic process"/>
    <property type="evidence" value="ECO:0007669"/>
    <property type="project" value="InterPro"/>
</dbReference>
<evidence type="ECO:0000256" key="1">
    <source>
        <dbReference type="ARBA" id="ARBA00022679"/>
    </source>
</evidence>
<evidence type="ECO:0000256" key="4">
    <source>
        <dbReference type="ARBA" id="ARBA00022777"/>
    </source>
</evidence>
<dbReference type="PANTHER" id="PTHR10584:SF166">
    <property type="entry name" value="RIBOKINASE"/>
    <property type="match status" value="1"/>
</dbReference>
<evidence type="ECO:0000256" key="7">
    <source>
        <dbReference type="ARBA" id="ARBA00022958"/>
    </source>
</evidence>
<evidence type="ECO:0000256" key="6">
    <source>
        <dbReference type="ARBA" id="ARBA00022842"/>
    </source>
</evidence>
<dbReference type="InterPro" id="IPR011611">
    <property type="entry name" value="PfkB_dom"/>
</dbReference>
<gene>
    <name evidence="10" type="ORF">S12H4_17492</name>
</gene>
<organism evidence="10">
    <name type="scientific">marine sediment metagenome</name>
    <dbReference type="NCBI Taxonomy" id="412755"/>
    <lineage>
        <taxon>unclassified sequences</taxon>
        <taxon>metagenomes</taxon>
        <taxon>ecological metagenomes</taxon>
    </lineage>
</organism>
<dbReference type="AlphaFoldDB" id="X1TZU8"/>
<dbReference type="GO" id="GO:0004747">
    <property type="term" value="F:ribokinase activity"/>
    <property type="evidence" value="ECO:0007669"/>
    <property type="project" value="InterPro"/>
</dbReference>
<keyword evidence="1" id="KW-0808">Transferase</keyword>
<dbReference type="GO" id="GO:0005524">
    <property type="term" value="F:ATP binding"/>
    <property type="evidence" value="ECO:0007669"/>
    <property type="project" value="UniProtKB-KW"/>
</dbReference>
<dbReference type="InterPro" id="IPR002139">
    <property type="entry name" value="Ribo/fructo_kinase"/>
</dbReference>
<reference evidence="10" key="1">
    <citation type="journal article" date="2014" name="Front. Microbiol.">
        <title>High frequency of phylogenetically diverse reductive dehalogenase-homologous genes in deep subseafloor sedimentary metagenomes.</title>
        <authorList>
            <person name="Kawai M."/>
            <person name="Futagami T."/>
            <person name="Toyoda A."/>
            <person name="Takaki Y."/>
            <person name="Nishi S."/>
            <person name="Hori S."/>
            <person name="Arai W."/>
            <person name="Tsubouchi T."/>
            <person name="Morono Y."/>
            <person name="Uchiyama I."/>
            <person name="Ito T."/>
            <person name="Fujiyama A."/>
            <person name="Inagaki F."/>
            <person name="Takami H."/>
        </authorList>
    </citation>
    <scope>NUCLEOTIDE SEQUENCE</scope>
    <source>
        <strain evidence="10">Expedition CK06-06</strain>
    </source>
</reference>
<dbReference type="Gene3D" id="3.40.1190.20">
    <property type="match status" value="1"/>
</dbReference>
<evidence type="ECO:0000256" key="8">
    <source>
        <dbReference type="ARBA" id="ARBA00023277"/>
    </source>
</evidence>
<evidence type="ECO:0000256" key="3">
    <source>
        <dbReference type="ARBA" id="ARBA00022741"/>
    </source>
</evidence>
<evidence type="ECO:0000259" key="9">
    <source>
        <dbReference type="Pfam" id="PF00294"/>
    </source>
</evidence>
<evidence type="ECO:0000256" key="5">
    <source>
        <dbReference type="ARBA" id="ARBA00022840"/>
    </source>
</evidence>
<keyword evidence="8" id="KW-0119">Carbohydrate metabolism</keyword>
<dbReference type="PANTHER" id="PTHR10584">
    <property type="entry name" value="SUGAR KINASE"/>
    <property type="match status" value="1"/>
</dbReference>
<dbReference type="EMBL" id="BARW01008558">
    <property type="protein sequence ID" value="GAI85559.1"/>
    <property type="molecule type" value="Genomic_DNA"/>
</dbReference>
<dbReference type="InterPro" id="IPR011877">
    <property type="entry name" value="Ribokinase"/>
</dbReference>
<keyword evidence="2" id="KW-0479">Metal-binding</keyword>
<dbReference type="InterPro" id="IPR029056">
    <property type="entry name" value="Ribokinase-like"/>
</dbReference>
<dbReference type="GO" id="GO:0046872">
    <property type="term" value="F:metal ion binding"/>
    <property type="evidence" value="ECO:0007669"/>
    <property type="project" value="UniProtKB-KW"/>
</dbReference>
<accession>X1TZU8</accession>
<feature type="domain" description="Carbohydrate kinase PfkB" evidence="9">
    <location>
        <begin position="7"/>
        <end position="305"/>
    </location>
</feature>
<dbReference type="GO" id="GO:0005829">
    <property type="term" value="C:cytosol"/>
    <property type="evidence" value="ECO:0007669"/>
    <property type="project" value="TreeGrafter"/>
</dbReference>
<keyword evidence="3" id="KW-0547">Nucleotide-binding</keyword>
<dbReference type="HAMAP" id="MF_01987">
    <property type="entry name" value="Ribokinase"/>
    <property type="match status" value="1"/>
</dbReference>
<name>X1TZU8_9ZZZZ</name>
<keyword evidence="5" id="KW-0067">ATP-binding</keyword>
<comment type="caution">
    <text evidence="10">The sequence shown here is derived from an EMBL/GenBank/DDBJ whole genome shotgun (WGS) entry which is preliminary data.</text>
</comment>
<dbReference type="SUPFAM" id="SSF53613">
    <property type="entry name" value="Ribokinase-like"/>
    <property type="match status" value="1"/>
</dbReference>
<dbReference type="PRINTS" id="PR00990">
    <property type="entry name" value="RIBOKINASE"/>
</dbReference>
<protein>
    <recommendedName>
        <fullName evidence="9">Carbohydrate kinase PfkB domain-containing protein</fullName>
    </recommendedName>
</protein>